<accession>A0A4Z2FFR5</accession>
<evidence type="ECO:0000313" key="2">
    <source>
        <dbReference type="EMBL" id="TNN39998.1"/>
    </source>
</evidence>
<name>A0A4Z2FFR5_9TELE</name>
<evidence type="ECO:0000313" key="3">
    <source>
        <dbReference type="Proteomes" id="UP000314294"/>
    </source>
</evidence>
<dbReference type="AlphaFoldDB" id="A0A4Z2FFR5"/>
<protein>
    <submittedName>
        <fullName evidence="2">Uncharacterized protein</fullName>
    </submittedName>
</protein>
<comment type="caution">
    <text evidence="2">The sequence shown here is derived from an EMBL/GenBank/DDBJ whole genome shotgun (WGS) entry which is preliminary data.</text>
</comment>
<dbReference type="Proteomes" id="UP000314294">
    <property type="component" value="Unassembled WGS sequence"/>
</dbReference>
<dbReference type="EMBL" id="SRLO01001227">
    <property type="protein sequence ID" value="TNN39998.1"/>
    <property type="molecule type" value="Genomic_DNA"/>
</dbReference>
<sequence>MRTRGKEERRRGGAEEVEVVFEDVGFMDHRSAGDVFRLKKRREENGERRVERGERREEREMKELR</sequence>
<organism evidence="2 3">
    <name type="scientific">Liparis tanakae</name>
    <name type="common">Tanaka's snailfish</name>
    <dbReference type="NCBI Taxonomy" id="230148"/>
    <lineage>
        <taxon>Eukaryota</taxon>
        <taxon>Metazoa</taxon>
        <taxon>Chordata</taxon>
        <taxon>Craniata</taxon>
        <taxon>Vertebrata</taxon>
        <taxon>Euteleostomi</taxon>
        <taxon>Actinopterygii</taxon>
        <taxon>Neopterygii</taxon>
        <taxon>Teleostei</taxon>
        <taxon>Neoteleostei</taxon>
        <taxon>Acanthomorphata</taxon>
        <taxon>Eupercaria</taxon>
        <taxon>Perciformes</taxon>
        <taxon>Cottioidei</taxon>
        <taxon>Cottales</taxon>
        <taxon>Liparidae</taxon>
        <taxon>Liparis</taxon>
    </lineage>
</organism>
<evidence type="ECO:0000256" key="1">
    <source>
        <dbReference type="SAM" id="MobiDB-lite"/>
    </source>
</evidence>
<feature type="region of interest" description="Disordered" evidence="1">
    <location>
        <begin position="45"/>
        <end position="65"/>
    </location>
</feature>
<gene>
    <name evidence="2" type="ORF">EYF80_049827</name>
</gene>
<reference evidence="2 3" key="1">
    <citation type="submission" date="2019-03" db="EMBL/GenBank/DDBJ databases">
        <title>First draft genome of Liparis tanakae, snailfish: a comprehensive survey of snailfish specific genes.</title>
        <authorList>
            <person name="Kim W."/>
            <person name="Song I."/>
            <person name="Jeong J.-H."/>
            <person name="Kim D."/>
            <person name="Kim S."/>
            <person name="Ryu S."/>
            <person name="Song J.Y."/>
            <person name="Lee S.K."/>
        </authorList>
    </citation>
    <scope>NUCLEOTIDE SEQUENCE [LARGE SCALE GENOMIC DNA]</scope>
    <source>
        <tissue evidence="2">Muscle</tissue>
    </source>
</reference>
<proteinExistence type="predicted"/>
<keyword evidence="3" id="KW-1185">Reference proteome</keyword>